<dbReference type="Gene3D" id="1.10.10.60">
    <property type="entry name" value="Homeodomain-like"/>
    <property type="match status" value="1"/>
</dbReference>
<reference evidence="2 3" key="1">
    <citation type="submission" date="2018-09" db="EMBL/GenBank/DDBJ databases">
        <authorList>
            <person name="Li J."/>
        </authorList>
    </citation>
    <scope>NUCLEOTIDE SEQUENCE [LARGE SCALE GENOMIC DNA]</scope>
    <source>
        <strain evidence="2 3">2129</strain>
    </source>
</reference>
<feature type="region of interest" description="Disordered" evidence="1">
    <location>
        <begin position="1"/>
        <end position="55"/>
    </location>
</feature>
<proteinExistence type="predicted"/>
<protein>
    <recommendedName>
        <fullName evidence="4">Resolvase HTH domain-containing protein</fullName>
    </recommendedName>
</protein>
<dbReference type="SUPFAM" id="SSF46689">
    <property type="entry name" value="Homeodomain-like"/>
    <property type="match status" value="1"/>
</dbReference>
<dbReference type="EMBL" id="CP032514">
    <property type="protein sequence ID" value="AYD89706.1"/>
    <property type="molecule type" value="Genomic_DNA"/>
</dbReference>
<name>A0ABM6Z370_9ACTO</name>
<accession>A0ABM6Z370</accession>
<keyword evidence="3" id="KW-1185">Reference proteome</keyword>
<organism evidence="2 3">
    <name type="scientific">Actinomyces lilanjuaniae</name>
    <dbReference type="NCBI Taxonomy" id="2321394"/>
    <lineage>
        <taxon>Bacteria</taxon>
        <taxon>Bacillati</taxon>
        <taxon>Actinomycetota</taxon>
        <taxon>Actinomycetes</taxon>
        <taxon>Actinomycetales</taxon>
        <taxon>Actinomycetaceae</taxon>
        <taxon>Actinomyces</taxon>
    </lineage>
</organism>
<feature type="compositionally biased region" description="Basic residues" evidence="1">
    <location>
        <begin position="1"/>
        <end position="10"/>
    </location>
</feature>
<evidence type="ECO:0008006" key="4">
    <source>
        <dbReference type="Google" id="ProtNLM"/>
    </source>
</evidence>
<feature type="compositionally biased region" description="Basic and acidic residues" evidence="1">
    <location>
        <begin position="31"/>
        <end position="40"/>
    </location>
</feature>
<dbReference type="Pfam" id="PF13384">
    <property type="entry name" value="HTH_23"/>
    <property type="match status" value="1"/>
</dbReference>
<evidence type="ECO:0000313" key="2">
    <source>
        <dbReference type="EMBL" id="AYD89706.1"/>
    </source>
</evidence>
<evidence type="ECO:0000313" key="3">
    <source>
        <dbReference type="Proteomes" id="UP000273001"/>
    </source>
</evidence>
<gene>
    <name evidence="2" type="ORF">D5R93_05940</name>
</gene>
<dbReference type="InterPro" id="IPR009057">
    <property type="entry name" value="Homeodomain-like_sf"/>
</dbReference>
<sequence length="109" mass="12104">MSTSRSHPRRPGAAEPQGENLHRRATAPDNSLRDRQHDESDTPGAAPHSPRVVSHITQTKLRPLTTERRQQVADLYRAGVPVKEIVRQTGVNRSTAYRLCGVAVSYRAV</sequence>
<evidence type="ECO:0000256" key="1">
    <source>
        <dbReference type="SAM" id="MobiDB-lite"/>
    </source>
</evidence>
<dbReference type="RefSeq" id="WP_120204349.1">
    <property type="nucleotide sequence ID" value="NZ_CP032514.1"/>
</dbReference>
<dbReference type="Proteomes" id="UP000273001">
    <property type="component" value="Chromosome"/>
</dbReference>